<dbReference type="Gene3D" id="3.40.1580.10">
    <property type="entry name" value="SMI1/KNR4-like"/>
    <property type="match status" value="1"/>
</dbReference>
<gene>
    <name evidence="1" type="ORF">BW425_05650</name>
</gene>
<dbReference type="EMBL" id="MWPX01000004">
    <property type="protein sequence ID" value="OUM49670.1"/>
    <property type="molecule type" value="Genomic_DNA"/>
</dbReference>
<dbReference type="Pfam" id="PF14568">
    <property type="entry name" value="SUKH_6"/>
    <property type="match status" value="1"/>
</dbReference>
<reference evidence="1 2" key="1">
    <citation type="submission" date="2017-02" db="EMBL/GenBank/DDBJ databases">
        <title>Bacillus pseudomycoides isolate FSL K6-0042.</title>
        <authorList>
            <person name="Kovac J."/>
        </authorList>
    </citation>
    <scope>NUCLEOTIDE SEQUENCE [LARGE SCALE GENOMIC DNA]</scope>
    <source>
        <strain evidence="1 2">FSL K6-0042</strain>
    </source>
</reference>
<sequence length="133" mass="15274">MVYKDIIKKIHDAPTDYDFSTLTDSIIEEESMLNGVPQDYISFLKEVGYGSVSNSYFMFYGGLIEADEIYDADDNPELKNVLLFGDNFAGDAIGFHITNNWEIIEIWHEDVSIVPREEKSFTELVQNIFSKEL</sequence>
<dbReference type="InterPro" id="IPR037883">
    <property type="entry name" value="Knr4/Smi1-like_sf"/>
</dbReference>
<accession>A0A1Y3MML7</accession>
<dbReference type="RefSeq" id="WP_016114349.1">
    <property type="nucleotide sequence ID" value="NZ_CP189809.1"/>
</dbReference>
<comment type="caution">
    <text evidence="1">The sequence shown here is derived from an EMBL/GenBank/DDBJ whole genome shotgun (WGS) entry which is preliminary data.</text>
</comment>
<name>A0A1Y3MML7_9BACI</name>
<evidence type="ECO:0000313" key="1">
    <source>
        <dbReference type="EMBL" id="OUM49670.1"/>
    </source>
</evidence>
<protein>
    <submittedName>
        <fullName evidence="1">SMI1/KNR4 family protein</fullName>
    </submittedName>
</protein>
<dbReference type="Proteomes" id="UP000195321">
    <property type="component" value="Unassembled WGS sequence"/>
</dbReference>
<proteinExistence type="predicted"/>
<evidence type="ECO:0000313" key="2">
    <source>
        <dbReference type="Proteomes" id="UP000195321"/>
    </source>
</evidence>
<dbReference type="SUPFAM" id="SSF160631">
    <property type="entry name" value="SMI1/KNR4-like"/>
    <property type="match status" value="1"/>
</dbReference>
<dbReference type="AlphaFoldDB" id="A0A1Y3MML7"/>
<organism evidence="1 2">
    <name type="scientific">Bacillus pseudomycoides</name>
    <dbReference type="NCBI Taxonomy" id="64104"/>
    <lineage>
        <taxon>Bacteria</taxon>
        <taxon>Bacillati</taxon>
        <taxon>Bacillota</taxon>
        <taxon>Bacilli</taxon>
        <taxon>Bacillales</taxon>
        <taxon>Bacillaceae</taxon>
        <taxon>Bacillus</taxon>
        <taxon>Bacillus cereus group</taxon>
    </lineage>
</organism>